<protein>
    <submittedName>
        <fullName evidence="2">Uncharacterized protein</fullName>
    </submittedName>
</protein>
<name>A0A3N0Z2B8_ANAGA</name>
<accession>A0A3N0Z2B8</accession>
<organism evidence="2 3">
    <name type="scientific">Anabarilius grahami</name>
    <name type="common">Kanglang fish</name>
    <name type="synonym">Barilius grahami</name>
    <dbReference type="NCBI Taxonomy" id="495550"/>
    <lineage>
        <taxon>Eukaryota</taxon>
        <taxon>Metazoa</taxon>
        <taxon>Chordata</taxon>
        <taxon>Craniata</taxon>
        <taxon>Vertebrata</taxon>
        <taxon>Euteleostomi</taxon>
        <taxon>Actinopterygii</taxon>
        <taxon>Neopterygii</taxon>
        <taxon>Teleostei</taxon>
        <taxon>Ostariophysi</taxon>
        <taxon>Cypriniformes</taxon>
        <taxon>Xenocyprididae</taxon>
        <taxon>Xenocypridinae</taxon>
        <taxon>Xenocypridinae incertae sedis</taxon>
        <taxon>Anabarilius</taxon>
    </lineage>
</organism>
<dbReference type="AlphaFoldDB" id="A0A3N0Z2B8"/>
<proteinExistence type="predicted"/>
<evidence type="ECO:0000313" key="2">
    <source>
        <dbReference type="EMBL" id="ROL52088.1"/>
    </source>
</evidence>
<dbReference type="EMBL" id="RJVU01017312">
    <property type="protein sequence ID" value="ROL52088.1"/>
    <property type="molecule type" value="Genomic_DNA"/>
</dbReference>
<feature type="compositionally biased region" description="Basic and acidic residues" evidence="1">
    <location>
        <begin position="1"/>
        <end position="10"/>
    </location>
</feature>
<evidence type="ECO:0000256" key="1">
    <source>
        <dbReference type="SAM" id="MobiDB-lite"/>
    </source>
</evidence>
<sequence length="55" mass="5805">MSHAAVKEPENLVSIQPAAAPPPDRACARPVTSARISQSCRDALQTPHTRLGGNE</sequence>
<evidence type="ECO:0000313" key="3">
    <source>
        <dbReference type="Proteomes" id="UP000281406"/>
    </source>
</evidence>
<comment type="caution">
    <text evidence="2">The sequence shown here is derived from an EMBL/GenBank/DDBJ whole genome shotgun (WGS) entry which is preliminary data.</text>
</comment>
<reference evidence="2 3" key="1">
    <citation type="submission" date="2018-10" db="EMBL/GenBank/DDBJ databases">
        <title>Genome assembly for a Yunnan-Guizhou Plateau 3E fish, Anabarilius grahami (Regan), and its evolutionary and genetic applications.</title>
        <authorList>
            <person name="Jiang W."/>
        </authorList>
    </citation>
    <scope>NUCLEOTIDE SEQUENCE [LARGE SCALE GENOMIC DNA]</scope>
    <source>
        <strain evidence="2">AG-KIZ</strain>
        <tissue evidence="2">Muscle</tissue>
    </source>
</reference>
<keyword evidence="3" id="KW-1185">Reference proteome</keyword>
<gene>
    <name evidence="2" type="ORF">DPX16_5965</name>
</gene>
<feature type="region of interest" description="Disordered" evidence="1">
    <location>
        <begin position="1"/>
        <end position="33"/>
    </location>
</feature>
<dbReference type="Proteomes" id="UP000281406">
    <property type="component" value="Unassembled WGS sequence"/>
</dbReference>